<sequence>MTEPAQRYEIRFQPAARRAIANRLPEAVSAAVLEFCDSALAANPQRVGKPLFGPLAGCHGARRGTYRIVYQIDDNSRIVHVLDVDHRSDIYRRTQGDKS</sequence>
<dbReference type="Proteomes" id="UP001564760">
    <property type="component" value="Unassembled WGS sequence"/>
</dbReference>
<dbReference type="InterPro" id="IPR007712">
    <property type="entry name" value="RelE/ParE_toxin"/>
</dbReference>
<comment type="similarity">
    <text evidence="1">Belongs to the RelE toxin family.</text>
</comment>
<dbReference type="PANTHER" id="PTHR35601">
    <property type="entry name" value="TOXIN RELE"/>
    <property type="match status" value="1"/>
</dbReference>
<evidence type="ECO:0000256" key="1">
    <source>
        <dbReference type="ARBA" id="ARBA00006226"/>
    </source>
</evidence>
<gene>
    <name evidence="3" type="ORF">AB8998_23910</name>
</gene>
<dbReference type="RefSeq" id="WP_369740135.1">
    <property type="nucleotide sequence ID" value="NZ_JBGEDP010000001.1"/>
</dbReference>
<evidence type="ECO:0000313" key="3">
    <source>
        <dbReference type="EMBL" id="MEY8017796.1"/>
    </source>
</evidence>
<reference evidence="3 4" key="1">
    <citation type="submission" date="2024-08" db="EMBL/GenBank/DDBJ databases">
        <title>Mycobacterium servetensis sp. nov., a novel rapid-growing mycobacterial species recovered from a human patient in Zaragoza, Spain.</title>
        <authorList>
            <person name="Tristancho-Baro A.I."/>
            <person name="Buenestado-Serrano S."/>
            <person name="Garcia De Viedma D."/>
            <person name="Milagro-Beamonte A."/>
            <person name="Burillo N."/>
            <person name="Sanz S."/>
            <person name="Lopez-Calleja A.I."/>
            <person name="Penas-Utrilla D."/>
            <person name="Guardingo M."/>
            <person name="Garcia M.J."/>
            <person name="Vinuelas-Bayon J."/>
        </authorList>
    </citation>
    <scope>NUCLEOTIDE SEQUENCE [LARGE SCALE GENOMIC DNA]</scope>
    <source>
        <strain evidence="4">HUMS_12744610</strain>
    </source>
</reference>
<dbReference type="PANTHER" id="PTHR35601:SF1">
    <property type="entry name" value="TOXIN RELE"/>
    <property type="match status" value="1"/>
</dbReference>
<dbReference type="SUPFAM" id="SSF143011">
    <property type="entry name" value="RelE-like"/>
    <property type="match status" value="1"/>
</dbReference>
<dbReference type="EMBL" id="JBGEDP010000001">
    <property type="protein sequence ID" value="MEY8017796.1"/>
    <property type="molecule type" value="Genomic_DNA"/>
</dbReference>
<dbReference type="InterPro" id="IPR035093">
    <property type="entry name" value="RelE/ParE_toxin_dom_sf"/>
</dbReference>
<proteinExistence type="inferred from homology"/>
<dbReference type="Pfam" id="PF05016">
    <property type="entry name" value="ParE_toxin"/>
    <property type="match status" value="1"/>
</dbReference>
<accession>A0ABV4C5H4</accession>
<keyword evidence="2" id="KW-1277">Toxin-antitoxin system</keyword>
<evidence type="ECO:0000313" key="4">
    <source>
        <dbReference type="Proteomes" id="UP001564760"/>
    </source>
</evidence>
<keyword evidence="4" id="KW-1185">Reference proteome</keyword>
<name>A0ABV4C5H4_9MYCO</name>
<comment type="caution">
    <text evidence="3">The sequence shown here is derived from an EMBL/GenBank/DDBJ whole genome shotgun (WGS) entry which is preliminary data.</text>
</comment>
<protein>
    <submittedName>
        <fullName evidence="3">Type II toxin-antitoxin system RelE/ParE family toxin</fullName>
    </submittedName>
</protein>
<evidence type="ECO:0000256" key="2">
    <source>
        <dbReference type="ARBA" id="ARBA00022649"/>
    </source>
</evidence>
<organism evidence="3 4">
    <name type="scientific">Mycobacterium servetii</name>
    <dbReference type="NCBI Taxonomy" id="3237418"/>
    <lineage>
        <taxon>Bacteria</taxon>
        <taxon>Bacillati</taxon>
        <taxon>Actinomycetota</taxon>
        <taxon>Actinomycetes</taxon>
        <taxon>Mycobacteriales</taxon>
        <taxon>Mycobacteriaceae</taxon>
        <taxon>Mycobacterium</taxon>
    </lineage>
</organism>
<dbReference type="Gene3D" id="3.30.2310.20">
    <property type="entry name" value="RelE-like"/>
    <property type="match status" value="1"/>
</dbReference>